<dbReference type="Gene3D" id="2.40.70.10">
    <property type="entry name" value="Acid Proteases"/>
    <property type="match status" value="1"/>
</dbReference>
<proteinExistence type="predicted"/>
<evidence type="ECO:0008006" key="3">
    <source>
        <dbReference type="Google" id="ProtNLM"/>
    </source>
</evidence>
<reference evidence="2" key="1">
    <citation type="submission" date="2019-12" db="EMBL/GenBank/DDBJ databases">
        <title>Genome sequencing and annotation of Brassica cretica.</title>
        <authorList>
            <person name="Studholme D.J."/>
            <person name="Sarris P.F."/>
        </authorList>
    </citation>
    <scope>NUCLEOTIDE SEQUENCE</scope>
    <source>
        <strain evidence="2">PFS-102/07</strain>
        <tissue evidence="2">Leaf</tissue>
    </source>
</reference>
<feature type="compositionally biased region" description="Basic and acidic residues" evidence="1">
    <location>
        <begin position="414"/>
        <end position="429"/>
    </location>
</feature>
<sequence length="429" mass="48668">MMKNTITSKKKSDPRKFEIPCTVKCIEFPHALCDIGASVSILPRVMADHLGLKVELSKKSFTFVRFSQRSSGGIVRELEVQISNALLPVDLHVLDMKLNLNSSLLLGRAFLSTVGAVCNIQTNQLCLTLIDPHVNYDPIPVMKPQTSSRRIDDPGLIAACHCGDDADQKSIDNYLEESIDNYLEESIDNYLEESIDSSPDYWKNDYCNPIMAVHTATPAIRDDMFDEDYRREGILIYKFHPLKPEDHARAETDSLFAKACGKGTRFSRISEADRRAAIDTEKQKLIARASRKSIDHKVSTLIDIRSQPPSAVREKGKLNNNYLTPDEYGIFRDPEGYARAIDGYALQVSREDIADILQMANGAENLFMQQRNIPEHQQRVTNKFYDTSGGVDDRFKPKYRQHTRPLIDFGDPTSIDKRPEFGKRAYDRD</sequence>
<organism evidence="2">
    <name type="scientific">Brassica cretica</name>
    <name type="common">Mustard</name>
    <dbReference type="NCBI Taxonomy" id="69181"/>
    <lineage>
        <taxon>Eukaryota</taxon>
        <taxon>Viridiplantae</taxon>
        <taxon>Streptophyta</taxon>
        <taxon>Embryophyta</taxon>
        <taxon>Tracheophyta</taxon>
        <taxon>Spermatophyta</taxon>
        <taxon>Magnoliopsida</taxon>
        <taxon>eudicotyledons</taxon>
        <taxon>Gunneridae</taxon>
        <taxon>Pentapetalae</taxon>
        <taxon>rosids</taxon>
        <taxon>malvids</taxon>
        <taxon>Brassicales</taxon>
        <taxon>Brassicaceae</taxon>
        <taxon>Brassiceae</taxon>
        <taxon>Brassica</taxon>
    </lineage>
</organism>
<evidence type="ECO:0000313" key="2">
    <source>
        <dbReference type="EMBL" id="KAF2589895.1"/>
    </source>
</evidence>
<dbReference type="EMBL" id="QGKY02000190">
    <property type="protein sequence ID" value="KAF2589895.1"/>
    <property type="molecule type" value="Genomic_DNA"/>
</dbReference>
<comment type="caution">
    <text evidence="2">The sequence shown here is derived from an EMBL/GenBank/DDBJ whole genome shotgun (WGS) entry which is preliminary data.</text>
</comment>
<name>A0A8S9K645_BRACR</name>
<dbReference type="AlphaFoldDB" id="A0A8S9K645"/>
<dbReference type="PANTHER" id="PTHR33067">
    <property type="entry name" value="RNA-DIRECTED DNA POLYMERASE-RELATED"/>
    <property type="match status" value="1"/>
</dbReference>
<gene>
    <name evidence="2" type="ORF">F2Q70_00039115</name>
</gene>
<dbReference type="PANTHER" id="PTHR33067:SF31">
    <property type="entry name" value="RNA-DIRECTED DNA POLYMERASE"/>
    <property type="match status" value="1"/>
</dbReference>
<protein>
    <recommendedName>
        <fullName evidence="3">Aspartic peptidase DDI1-type domain-containing protein</fullName>
    </recommendedName>
</protein>
<feature type="region of interest" description="Disordered" evidence="1">
    <location>
        <begin position="385"/>
        <end position="429"/>
    </location>
</feature>
<dbReference type="InterPro" id="IPR021109">
    <property type="entry name" value="Peptidase_aspartic_dom_sf"/>
</dbReference>
<evidence type="ECO:0000256" key="1">
    <source>
        <dbReference type="SAM" id="MobiDB-lite"/>
    </source>
</evidence>
<accession>A0A8S9K645</accession>